<accession>A0A508A6D9</accession>
<dbReference type="PANTHER" id="PTHR45527:SF1">
    <property type="entry name" value="FATTY ACID SYNTHASE"/>
    <property type="match status" value="1"/>
</dbReference>
<dbReference type="InterPro" id="IPR001242">
    <property type="entry name" value="Condensation_dom"/>
</dbReference>
<comment type="caution">
    <text evidence="1">The sequence shown here is derived from an EMBL/GenBank/DDBJ whole genome shotgun (WGS) entry which is preliminary data.</text>
</comment>
<dbReference type="SUPFAM" id="SSF52777">
    <property type="entry name" value="CoA-dependent acyltransferases"/>
    <property type="match status" value="2"/>
</dbReference>
<feature type="non-terminal residue" evidence="1">
    <location>
        <position position="1"/>
    </location>
</feature>
<dbReference type="Gene3D" id="3.30.559.30">
    <property type="entry name" value="Nonribosomal peptide synthetase, condensation domain"/>
    <property type="match status" value="1"/>
</dbReference>
<dbReference type="GO" id="GO:0005737">
    <property type="term" value="C:cytoplasm"/>
    <property type="evidence" value="ECO:0007669"/>
    <property type="project" value="TreeGrafter"/>
</dbReference>
<reference evidence="1 2" key="1">
    <citation type="submission" date="2019-10" db="EMBL/GenBank/DDBJ databases">
        <title>Lysobacter alkalisoli sp. nov., isolated from saline-alkaline soil.</title>
        <authorList>
            <person name="Sun J.-Q."/>
        </authorList>
    </citation>
    <scope>NUCLEOTIDE SEQUENCE [LARGE SCALE GENOMIC DNA]</scope>
    <source>
        <strain evidence="1 2">KCTC 42381</strain>
    </source>
</reference>
<dbReference type="GO" id="GO:0003824">
    <property type="term" value="F:catalytic activity"/>
    <property type="evidence" value="ECO:0007669"/>
    <property type="project" value="InterPro"/>
</dbReference>
<evidence type="ECO:0000313" key="1">
    <source>
        <dbReference type="EMBL" id="KAB8165367.1"/>
    </source>
</evidence>
<evidence type="ECO:0000313" key="2">
    <source>
        <dbReference type="Proteomes" id="UP000320431"/>
    </source>
</evidence>
<protein>
    <submittedName>
        <fullName evidence="1">Uncharacterized protein</fullName>
    </submittedName>
</protein>
<dbReference type="GO" id="GO:0043041">
    <property type="term" value="P:amino acid activation for nonribosomal peptide biosynthetic process"/>
    <property type="evidence" value="ECO:0007669"/>
    <property type="project" value="TreeGrafter"/>
</dbReference>
<dbReference type="InterPro" id="IPR023213">
    <property type="entry name" value="CAT-like_dom_sf"/>
</dbReference>
<dbReference type="Proteomes" id="UP000320431">
    <property type="component" value="Unassembled WGS sequence"/>
</dbReference>
<name>A0A508A6D9_9GAMM</name>
<dbReference type="Pfam" id="PF00668">
    <property type="entry name" value="Condensation"/>
    <property type="match status" value="1"/>
</dbReference>
<proteinExistence type="predicted"/>
<organism evidence="1 2">
    <name type="scientific">Marilutibacter maris</name>
    <dbReference type="NCBI Taxonomy" id="1605891"/>
    <lineage>
        <taxon>Bacteria</taxon>
        <taxon>Pseudomonadati</taxon>
        <taxon>Pseudomonadota</taxon>
        <taxon>Gammaproteobacteria</taxon>
        <taxon>Lysobacterales</taxon>
        <taxon>Lysobacteraceae</taxon>
        <taxon>Marilutibacter</taxon>
    </lineage>
</organism>
<dbReference type="EMBL" id="VICD02000306">
    <property type="protein sequence ID" value="KAB8165367.1"/>
    <property type="molecule type" value="Genomic_DNA"/>
</dbReference>
<dbReference type="PANTHER" id="PTHR45527">
    <property type="entry name" value="NONRIBOSOMAL PEPTIDE SYNTHETASE"/>
    <property type="match status" value="1"/>
</dbReference>
<dbReference type="AlphaFoldDB" id="A0A508A6D9"/>
<dbReference type="Gene3D" id="3.30.559.10">
    <property type="entry name" value="Chloramphenicol acetyltransferase-like domain"/>
    <property type="match status" value="1"/>
</dbReference>
<dbReference type="RefSeq" id="WP_211371907.1">
    <property type="nucleotide sequence ID" value="NZ_VICD02000306.1"/>
</dbReference>
<gene>
    <name evidence="1" type="ORF">FKV24_017255</name>
</gene>
<dbReference type="GO" id="GO:0031177">
    <property type="term" value="F:phosphopantetheine binding"/>
    <property type="evidence" value="ECO:0007669"/>
    <property type="project" value="TreeGrafter"/>
</dbReference>
<sequence>DEIEDAYPLSALQAGMVFHTQLEQFSGLYHDIVGQHVRCPWDAACFEQALASCVAEHPVLRTGFRLDGARPLQFVRREVALPLRVEDLRAMPEQEQEEHLASWTEAHKRHVFDWERGPLFQIHVFLRSDDSFHFVLSAHHSVLDGWSWAAFTTMLYNRYALRLSGQALVASAGNPGFRDFVALELEMLRDPDARAHFLAQLEGAPGQQLPRITRATEGPVAARRSSYEVGGFAALSSGLVGLARRLGVPIQSVALAGHYKVLSTLSGQPMAVSGVTHNGRPEQEGAEQALGLFLNSLPMAIDTSDCSWRELVARVVDVGARNMAYRAYPLARIQQDLGMTFEEVTFNYTHFHAYDALAASDSEQLQVLSLDVFEQTNYEFLVEVSRSIAGDDGLSLHLKYDAAVIDVDTVSRIGDYYLRAYAQMLADPESSHLAAPLLDESELTQLRDSRNATVVAYDARPVQQQIAEQAQRTPASPAVVCGDVTLS</sequence>
<feature type="non-terminal residue" evidence="1">
    <location>
        <position position="487"/>
    </location>
</feature>
<dbReference type="GO" id="GO:0044550">
    <property type="term" value="P:secondary metabolite biosynthetic process"/>
    <property type="evidence" value="ECO:0007669"/>
    <property type="project" value="TreeGrafter"/>
</dbReference>